<comment type="similarity">
    <text evidence="4">Belongs to the peptidase M29 family.</text>
</comment>
<reference evidence="10 11" key="1">
    <citation type="submission" date="2020-08" db="EMBL/GenBank/DDBJ databases">
        <title>A Genomic Blueprint of the Chicken Gut Microbiome.</title>
        <authorList>
            <person name="Gilroy R."/>
            <person name="Ravi A."/>
            <person name="Getino M."/>
            <person name="Pursley I."/>
            <person name="Horton D.L."/>
            <person name="Alikhan N.-F."/>
            <person name="Baker D."/>
            <person name="Gharbi K."/>
            <person name="Hall N."/>
            <person name="Watson M."/>
            <person name="Adriaenssens E.M."/>
            <person name="Foster-Nyarko E."/>
            <person name="Jarju S."/>
            <person name="Secka A."/>
            <person name="Antonio M."/>
            <person name="Oren A."/>
            <person name="Chaudhuri R."/>
            <person name="La Ragione R.M."/>
            <person name="Hildebrand F."/>
            <person name="Pallen M.J."/>
        </authorList>
    </citation>
    <scope>NUCLEOTIDE SEQUENCE [LARGE SCALE GENOMIC DNA]</scope>
    <source>
        <strain evidence="10 11">Sa2CUA10</strain>
    </source>
</reference>
<evidence type="ECO:0000313" key="11">
    <source>
        <dbReference type="Proteomes" id="UP000603641"/>
    </source>
</evidence>
<dbReference type="RefSeq" id="WP_191752203.1">
    <property type="nucleotide sequence ID" value="NZ_JACSQM010000001.1"/>
</dbReference>
<comment type="cofactor">
    <cofactor evidence="1">
        <name>Co(2+)</name>
        <dbReference type="ChEBI" id="CHEBI:48828"/>
    </cofactor>
</comment>
<evidence type="ECO:0000256" key="3">
    <source>
        <dbReference type="ARBA" id="ARBA00001947"/>
    </source>
</evidence>
<evidence type="ECO:0000313" key="10">
    <source>
        <dbReference type="EMBL" id="MBD7962927.1"/>
    </source>
</evidence>
<dbReference type="PANTHER" id="PTHR34448">
    <property type="entry name" value="AMINOPEPTIDASE"/>
    <property type="match status" value="1"/>
</dbReference>
<evidence type="ECO:0000256" key="5">
    <source>
        <dbReference type="ARBA" id="ARBA00022438"/>
    </source>
</evidence>
<keyword evidence="11" id="KW-1185">Reference proteome</keyword>
<dbReference type="Pfam" id="PF02073">
    <property type="entry name" value="Peptidase_M29"/>
    <property type="match status" value="1"/>
</dbReference>
<dbReference type="SUPFAM" id="SSF144052">
    <property type="entry name" value="Thermophilic metalloprotease-like"/>
    <property type="match status" value="1"/>
</dbReference>
<evidence type="ECO:0000256" key="2">
    <source>
        <dbReference type="ARBA" id="ARBA00001946"/>
    </source>
</evidence>
<protein>
    <submittedName>
        <fullName evidence="10">Aminopeptidase</fullName>
    </submittedName>
</protein>
<evidence type="ECO:0000256" key="1">
    <source>
        <dbReference type="ARBA" id="ARBA00001941"/>
    </source>
</evidence>
<gene>
    <name evidence="10" type="ORF">H9648_02590</name>
</gene>
<evidence type="ECO:0000256" key="8">
    <source>
        <dbReference type="ARBA" id="ARBA00022801"/>
    </source>
</evidence>
<organism evidence="10 11">
    <name type="scientific">Fictibacillus norfolkensis</name>
    <dbReference type="NCBI Taxonomy" id="2762233"/>
    <lineage>
        <taxon>Bacteria</taxon>
        <taxon>Bacillati</taxon>
        <taxon>Bacillota</taxon>
        <taxon>Bacilli</taxon>
        <taxon>Bacillales</taxon>
        <taxon>Fictibacillaceae</taxon>
        <taxon>Fictibacillus</taxon>
    </lineage>
</organism>
<evidence type="ECO:0000256" key="9">
    <source>
        <dbReference type="ARBA" id="ARBA00023049"/>
    </source>
</evidence>
<keyword evidence="5 10" id="KW-0031">Aminopeptidase</keyword>
<dbReference type="GO" id="GO:0004177">
    <property type="term" value="F:aminopeptidase activity"/>
    <property type="evidence" value="ECO:0007669"/>
    <property type="project" value="UniProtKB-KW"/>
</dbReference>
<dbReference type="EMBL" id="JACSQM010000001">
    <property type="protein sequence ID" value="MBD7962927.1"/>
    <property type="molecule type" value="Genomic_DNA"/>
</dbReference>
<dbReference type="InterPro" id="IPR052170">
    <property type="entry name" value="M29_Exopeptidase"/>
</dbReference>
<keyword evidence="8" id="KW-0378">Hydrolase</keyword>
<dbReference type="PANTHER" id="PTHR34448:SF3">
    <property type="entry name" value="AMINOPEPTIDASE AMPS"/>
    <property type="match status" value="1"/>
</dbReference>
<keyword evidence="9" id="KW-0482">Metalloprotease</keyword>
<keyword evidence="7" id="KW-0479">Metal-binding</keyword>
<evidence type="ECO:0000256" key="6">
    <source>
        <dbReference type="ARBA" id="ARBA00022670"/>
    </source>
</evidence>
<proteinExistence type="inferred from homology"/>
<dbReference type="InterPro" id="IPR035097">
    <property type="entry name" value="M29_N-terminal"/>
</dbReference>
<accession>A0ABR8SHH6</accession>
<dbReference type="PRINTS" id="PR00919">
    <property type="entry name" value="THERMOPTASE"/>
</dbReference>
<dbReference type="InterPro" id="IPR000787">
    <property type="entry name" value="Peptidase_M29"/>
</dbReference>
<comment type="cofactor">
    <cofactor evidence="2">
        <name>Mg(2+)</name>
        <dbReference type="ChEBI" id="CHEBI:18420"/>
    </cofactor>
</comment>
<dbReference type="Gene3D" id="3.40.1830.10">
    <property type="entry name" value="Thermophilic metalloprotease (M29)"/>
    <property type="match status" value="1"/>
</dbReference>
<comment type="cofactor">
    <cofactor evidence="3">
        <name>Zn(2+)</name>
        <dbReference type="ChEBI" id="CHEBI:29105"/>
    </cofactor>
</comment>
<dbReference type="Proteomes" id="UP000603641">
    <property type="component" value="Unassembled WGS sequence"/>
</dbReference>
<evidence type="ECO:0000256" key="7">
    <source>
        <dbReference type="ARBA" id="ARBA00022723"/>
    </source>
</evidence>
<sequence>MKSFEEKLDQYAELVIKVGLGLKEGQRLLISSPIETAEFTRKVTKHAYENGCKRVMVDWTDTQTSRIHLTLAAEEVLQNDLPSWEIDKYNSLVENHDCFLMITGNDPNAYKGVPSERMMFVQKNRGEKLQAFSAGQLRGDMHWAIAGAPTVGWAKSVFPDKNDEEAVDALWEAIFKTVRVDQNDPVAAWDDHVKTLTEKVNYLNEQQFKTLHYKSEEGTDLSIDLHPDHTWIGGGHHSTFGTYYIPNLPTEEVFTTPRKYGVNGKVSSSKPLSAMGNIIDNFSLTFKDGKVIDFTAEEGYDTLKQLLSIDDGMGYLGEVALVPHDSPISNSGITFNNTLYDENASCHLAIGTSITMSVKDAGNLSPEQMEEKEINFSRGHTDFMIGSADLEIEAEYEDGKRIPLFKNGNWAI</sequence>
<keyword evidence="6" id="KW-0645">Protease</keyword>
<name>A0ABR8SHH6_9BACL</name>
<evidence type="ECO:0000256" key="4">
    <source>
        <dbReference type="ARBA" id="ARBA00008236"/>
    </source>
</evidence>
<comment type="caution">
    <text evidence="10">The sequence shown here is derived from an EMBL/GenBank/DDBJ whole genome shotgun (WGS) entry which is preliminary data.</text>
</comment>